<accession>A0ABQ0ASG7</accession>
<evidence type="ECO:0000313" key="5">
    <source>
        <dbReference type="Proteomes" id="UP001600894"/>
    </source>
</evidence>
<reference evidence="4 5" key="1">
    <citation type="submission" date="2024-04" db="EMBL/GenBank/DDBJ databases">
        <title>Defined microbial consortia suppress multidrug-resistant proinflammatory Enterobacteriaceae via ecological control.</title>
        <authorList>
            <person name="Furuichi M."/>
            <person name="Kawaguchi T."/>
            <person name="Pust M."/>
            <person name="Yasuma K."/>
            <person name="Plichta D."/>
            <person name="Hasegawa N."/>
            <person name="Ohya T."/>
            <person name="Bhattarai S."/>
            <person name="Sasajima S."/>
            <person name="Aoto Y."/>
            <person name="Tuganbaev T."/>
            <person name="Yaginuma M."/>
            <person name="Ueda M."/>
            <person name="Okahashi N."/>
            <person name="Amafuji K."/>
            <person name="Kiridooshi Y."/>
            <person name="Sugita K."/>
            <person name="Strazar M."/>
            <person name="Skelly A."/>
            <person name="Suda W."/>
            <person name="Hattori M."/>
            <person name="Nakamoto N."/>
            <person name="Caballero S."/>
            <person name="Norman J."/>
            <person name="Olle B."/>
            <person name="Tanoue T."/>
            <person name="Arita M."/>
            <person name="Bucci V."/>
            <person name="Atarashi K."/>
            <person name="Xavier R."/>
            <person name="Honda K."/>
        </authorList>
    </citation>
    <scope>NUCLEOTIDE SEQUENCE [LARGE SCALE GENOMIC DNA]</scope>
    <source>
        <strain evidence="5">f13</strain>
    </source>
</reference>
<evidence type="ECO:0000259" key="3">
    <source>
        <dbReference type="Pfam" id="PF05426"/>
    </source>
</evidence>
<dbReference type="SUPFAM" id="SSF48230">
    <property type="entry name" value="Chondroitin AC/alginate lyase"/>
    <property type="match status" value="1"/>
</dbReference>
<dbReference type="InterPro" id="IPR008929">
    <property type="entry name" value="Chondroitin_lyas"/>
</dbReference>
<comment type="caution">
    <text evidence="4">The sequence shown here is derived from an EMBL/GenBank/DDBJ whole genome shotgun (WGS) entry which is preliminary data.</text>
</comment>
<sequence length="375" mass="43005">MLLFDRPTSIKASLSDLVSKKQILKQADSYISSPIPHITDCQCPRSTGTIHDFYSEGDYWWPNPKTSNGLPFIRKDGQSNPENFSSHRLILRNMRNQVSSLALAYRLTGNETYAAHAVLILQEFFIDNATRMAPNLNYAQAIAGICTGRGIGIIDTIHLADVPFAVEALKQSSWMTDSMYHSLQDWFAEYLGWMLSSRNGIEEMNTVNNHCVCYIMQAAVFALFTDNEQIAQFCRFQYKTRLLAQMDNNGSFPLELARTKPYNYSAFILDNLTSICQLLSTKEDNLWTYETPDHKKYQKALDFLSPYILDKKKWPYPKDVEHFDAFPIRYSFLLFAGYALGRKELIDLYFCLPSAPRDEEALRNLAVRTPALWIA</sequence>
<feature type="domain" description="Alginate lyase" evidence="3">
    <location>
        <begin position="45"/>
        <end position="314"/>
    </location>
</feature>
<dbReference type="EMBL" id="BAABXL010000001">
    <property type="protein sequence ID" value="GAA6266985.1"/>
    <property type="molecule type" value="Genomic_DNA"/>
</dbReference>
<keyword evidence="1" id="KW-0732">Signal</keyword>
<organism evidence="4 5">
    <name type="scientific">Enterocloster alcoholdehydrogenati</name>
    <dbReference type="NCBI Taxonomy" id="2547410"/>
    <lineage>
        <taxon>Bacteria</taxon>
        <taxon>Bacillati</taxon>
        <taxon>Bacillota</taxon>
        <taxon>Clostridia</taxon>
        <taxon>Lachnospirales</taxon>
        <taxon>Lachnospiraceae</taxon>
        <taxon>Enterocloster</taxon>
    </lineage>
</organism>
<gene>
    <name evidence="4" type="ORF">F130042H8_00450</name>
</gene>
<proteinExistence type="predicted"/>
<protein>
    <recommendedName>
        <fullName evidence="3">Alginate lyase domain-containing protein</fullName>
    </recommendedName>
</protein>
<dbReference type="RefSeq" id="WP_390468755.1">
    <property type="nucleotide sequence ID" value="NZ_BAABXL010000001.1"/>
</dbReference>
<evidence type="ECO:0000313" key="4">
    <source>
        <dbReference type="EMBL" id="GAA6266985.1"/>
    </source>
</evidence>
<name>A0ABQ0ASG7_9FIRM</name>
<dbReference type="Gene3D" id="1.50.10.100">
    <property type="entry name" value="Chondroitin AC/alginate lyase"/>
    <property type="match status" value="1"/>
</dbReference>
<evidence type="ECO:0000256" key="2">
    <source>
        <dbReference type="ARBA" id="ARBA00023239"/>
    </source>
</evidence>
<dbReference type="Proteomes" id="UP001600894">
    <property type="component" value="Unassembled WGS sequence"/>
</dbReference>
<dbReference type="InterPro" id="IPR008397">
    <property type="entry name" value="Alginate_lyase_dom"/>
</dbReference>
<keyword evidence="2" id="KW-0456">Lyase</keyword>
<dbReference type="Pfam" id="PF05426">
    <property type="entry name" value="Alginate_lyase"/>
    <property type="match status" value="1"/>
</dbReference>
<evidence type="ECO:0000256" key="1">
    <source>
        <dbReference type="ARBA" id="ARBA00022729"/>
    </source>
</evidence>
<keyword evidence="5" id="KW-1185">Reference proteome</keyword>